<evidence type="ECO:0000313" key="15">
    <source>
        <dbReference type="Proteomes" id="UP000694558"/>
    </source>
</evidence>
<evidence type="ECO:0000256" key="11">
    <source>
        <dbReference type="ARBA" id="ARBA00023136"/>
    </source>
</evidence>
<keyword evidence="5" id="KW-0808">Transferase</keyword>
<evidence type="ECO:0000256" key="5">
    <source>
        <dbReference type="ARBA" id="ARBA00022679"/>
    </source>
</evidence>
<sequence>MYIYISFIYCLIYLFQDVFHRHIYLFMFVFIYLISAKTASYVKRHVHTCLYTVYVTRVRGTPHSWRLVKLLAVSSVLVLTAQFLVSTRTQHPAKPDGLTVQRGGALSPHTYHYTLDQPAVCRHRRPFLVFMVPVAPQEAAAREAVRTTWGAPGQDTLTLFFTGLPEGPRVSSIQDKLEDESGTHADIVQMNFRDSYQNLTIKTVLMMNWVATHCPNATYVMKVDADIFVNVFHLLGWLRSAPRRGFITGSVISDGRPRRDNSSKWYVSEEQFPEDRFPRYVSGAGYVLSADLAGRISWASRFVRMISMEDVYVGLCLRVLGVRPVYSFSLLPPRNLFEIRDLAYDRCAFAKLIIVNGFKPSKLLHAWRDFSKDHGSC</sequence>
<dbReference type="EC" id="2.4.1.-" evidence="13"/>
<dbReference type="Pfam" id="PF01762">
    <property type="entry name" value="Galactosyl_T"/>
    <property type="match status" value="1"/>
</dbReference>
<comment type="subcellular location">
    <subcellularLocation>
        <location evidence="1 13">Golgi apparatus membrane</location>
        <topology evidence="1 13">Single-pass type II membrane protein</topology>
    </subcellularLocation>
</comment>
<reference evidence="14" key="2">
    <citation type="submission" date="2025-08" db="UniProtKB">
        <authorList>
            <consortium name="Ensembl"/>
        </authorList>
    </citation>
    <scope>IDENTIFICATION</scope>
</reference>
<dbReference type="SUPFAM" id="SSF53448">
    <property type="entry name" value="Nucleotide-diphospho-sugar transferases"/>
    <property type="match status" value="1"/>
</dbReference>
<evidence type="ECO:0000256" key="4">
    <source>
        <dbReference type="ARBA" id="ARBA00022676"/>
    </source>
</evidence>
<dbReference type="Gene3D" id="3.90.550.50">
    <property type="match status" value="1"/>
</dbReference>
<keyword evidence="9 13" id="KW-0333">Golgi apparatus</keyword>
<feature type="transmembrane region" description="Helical" evidence="13">
    <location>
        <begin position="6"/>
        <end position="34"/>
    </location>
</feature>
<evidence type="ECO:0000256" key="8">
    <source>
        <dbReference type="ARBA" id="ARBA00022989"/>
    </source>
</evidence>
<name>A0A8D3BJH5_SCOMX</name>
<reference evidence="14" key="1">
    <citation type="submission" date="2023-05" db="EMBL/GenBank/DDBJ databases">
        <title>High-quality long-read genome of Scophthalmus maximus.</title>
        <authorList>
            <person name="Lien S."/>
            <person name="Martinez P."/>
        </authorList>
    </citation>
    <scope>NUCLEOTIDE SEQUENCE [LARGE SCALE GENOMIC DNA]</scope>
</reference>
<dbReference type="InterPro" id="IPR002659">
    <property type="entry name" value="Glyco_trans_31"/>
</dbReference>
<evidence type="ECO:0000256" key="9">
    <source>
        <dbReference type="ARBA" id="ARBA00023034"/>
    </source>
</evidence>
<evidence type="ECO:0000256" key="10">
    <source>
        <dbReference type="ARBA" id="ARBA00023098"/>
    </source>
</evidence>
<keyword evidence="6 13" id="KW-0812">Transmembrane</keyword>
<dbReference type="GO" id="GO:0008499">
    <property type="term" value="F:N-acetyl-beta-D-glucosaminide beta-(1,3)-galactosyltransferase activity"/>
    <property type="evidence" value="ECO:0007669"/>
    <property type="project" value="TreeGrafter"/>
</dbReference>
<keyword evidence="12" id="KW-0325">Glycoprotein</keyword>
<dbReference type="AlphaFoldDB" id="A0A8D3BJH5"/>
<evidence type="ECO:0000256" key="6">
    <source>
        <dbReference type="ARBA" id="ARBA00022692"/>
    </source>
</evidence>
<dbReference type="GO" id="GO:0000139">
    <property type="term" value="C:Golgi membrane"/>
    <property type="evidence" value="ECO:0007669"/>
    <property type="project" value="UniProtKB-SubCell"/>
</dbReference>
<organism evidence="14 15">
    <name type="scientific">Scophthalmus maximus</name>
    <name type="common">Turbot</name>
    <name type="synonym">Psetta maxima</name>
    <dbReference type="NCBI Taxonomy" id="52904"/>
    <lineage>
        <taxon>Eukaryota</taxon>
        <taxon>Metazoa</taxon>
        <taxon>Chordata</taxon>
        <taxon>Craniata</taxon>
        <taxon>Vertebrata</taxon>
        <taxon>Euteleostomi</taxon>
        <taxon>Actinopterygii</taxon>
        <taxon>Neopterygii</taxon>
        <taxon>Teleostei</taxon>
        <taxon>Neoteleostei</taxon>
        <taxon>Acanthomorphata</taxon>
        <taxon>Carangaria</taxon>
        <taxon>Pleuronectiformes</taxon>
        <taxon>Pleuronectoidei</taxon>
        <taxon>Scophthalmidae</taxon>
        <taxon>Scophthalmus</taxon>
    </lineage>
</organism>
<comment type="similarity">
    <text evidence="3 13">Belongs to the glycosyltransferase 31 family.</text>
</comment>
<keyword evidence="11 13" id="KW-0472">Membrane</keyword>
<keyword evidence="7" id="KW-0735">Signal-anchor</keyword>
<dbReference type="PANTHER" id="PTHR11214:SF361">
    <property type="entry name" value="HEXOSYLTRANSFERASE"/>
    <property type="match status" value="1"/>
</dbReference>
<dbReference type="GO" id="GO:0006493">
    <property type="term" value="P:protein O-linked glycosylation"/>
    <property type="evidence" value="ECO:0007669"/>
    <property type="project" value="TreeGrafter"/>
</dbReference>
<evidence type="ECO:0000256" key="7">
    <source>
        <dbReference type="ARBA" id="ARBA00022968"/>
    </source>
</evidence>
<keyword evidence="8 13" id="KW-1133">Transmembrane helix</keyword>
<keyword evidence="4 13" id="KW-0328">Glycosyltransferase</keyword>
<evidence type="ECO:0000256" key="2">
    <source>
        <dbReference type="ARBA" id="ARBA00004922"/>
    </source>
</evidence>
<dbReference type="Proteomes" id="UP000694558">
    <property type="component" value="Chromosome 12"/>
</dbReference>
<evidence type="ECO:0000256" key="13">
    <source>
        <dbReference type="RuleBase" id="RU363063"/>
    </source>
</evidence>
<dbReference type="Ensembl" id="ENSSMAT00000002294.2">
    <property type="protein sequence ID" value="ENSSMAP00000035183.1"/>
    <property type="gene ID" value="ENSSMAG00000001382.2"/>
</dbReference>
<evidence type="ECO:0000256" key="12">
    <source>
        <dbReference type="ARBA" id="ARBA00023180"/>
    </source>
</evidence>
<dbReference type="FunFam" id="3.90.550.50:FF:000001">
    <property type="entry name" value="Hexosyltransferase"/>
    <property type="match status" value="1"/>
</dbReference>
<accession>A0A8D3BJH5</accession>
<evidence type="ECO:0000256" key="3">
    <source>
        <dbReference type="ARBA" id="ARBA00008661"/>
    </source>
</evidence>
<dbReference type="InterPro" id="IPR029044">
    <property type="entry name" value="Nucleotide-diphossugar_trans"/>
</dbReference>
<keyword evidence="10" id="KW-0443">Lipid metabolism</keyword>
<evidence type="ECO:0000256" key="1">
    <source>
        <dbReference type="ARBA" id="ARBA00004323"/>
    </source>
</evidence>
<proteinExistence type="inferred from homology"/>
<evidence type="ECO:0000313" key="14">
    <source>
        <dbReference type="Ensembl" id="ENSSMAP00000035183.1"/>
    </source>
</evidence>
<dbReference type="GO" id="GO:0006629">
    <property type="term" value="P:lipid metabolic process"/>
    <property type="evidence" value="ECO:0007669"/>
    <property type="project" value="UniProtKB-KW"/>
</dbReference>
<comment type="caution">
    <text evidence="13">Lacks conserved residue(s) required for the propagation of feature annotation.</text>
</comment>
<comment type="pathway">
    <text evidence="2">Protein modification; protein glycosylation.</text>
</comment>
<dbReference type="GeneTree" id="ENSGT00940000164876"/>
<protein>
    <recommendedName>
        <fullName evidence="13">Hexosyltransferase</fullName>
        <ecNumber evidence="13">2.4.1.-</ecNumber>
    </recommendedName>
</protein>
<feature type="transmembrane region" description="Helical" evidence="13">
    <location>
        <begin position="67"/>
        <end position="85"/>
    </location>
</feature>
<dbReference type="PANTHER" id="PTHR11214">
    <property type="entry name" value="BETA-1,3-N-ACETYLGLUCOSAMINYLTRANSFERASE"/>
    <property type="match status" value="1"/>
</dbReference>